<accession>A0ABW4J0N9</accession>
<reference evidence="3" key="1">
    <citation type="journal article" date="2019" name="Int. J. Syst. Evol. Microbiol.">
        <title>The Global Catalogue of Microorganisms (GCM) 10K type strain sequencing project: providing services to taxonomists for standard genome sequencing and annotation.</title>
        <authorList>
            <consortium name="The Broad Institute Genomics Platform"/>
            <consortium name="The Broad Institute Genome Sequencing Center for Infectious Disease"/>
            <person name="Wu L."/>
            <person name="Ma J."/>
        </authorList>
    </citation>
    <scope>NUCLEOTIDE SEQUENCE [LARGE SCALE GENOMIC DNA]</scope>
    <source>
        <strain evidence="3">CGMCC 1.12470</strain>
    </source>
</reference>
<evidence type="ECO:0000313" key="2">
    <source>
        <dbReference type="EMBL" id="MFD1662791.1"/>
    </source>
</evidence>
<protein>
    <submittedName>
        <fullName evidence="2">Uncharacterized protein</fullName>
    </submittedName>
</protein>
<proteinExistence type="predicted"/>
<organism evidence="2 3">
    <name type="scientific">Streptomyces caeni</name>
    <dbReference type="NCBI Taxonomy" id="2307231"/>
    <lineage>
        <taxon>Bacteria</taxon>
        <taxon>Bacillati</taxon>
        <taxon>Actinomycetota</taxon>
        <taxon>Actinomycetes</taxon>
        <taxon>Kitasatosporales</taxon>
        <taxon>Streptomycetaceae</taxon>
        <taxon>Streptomyces</taxon>
    </lineage>
</organism>
<evidence type="ECO:0000313" key="3">
    <source>
        <dbReference type="Proteomes" id="UP001597261"/>
    </source>
</evidence>
<evidence type="ECO:0000256" key="1">
    <source>
        <dbReference type="SAM" id="MobiDB-lite"/>
    </source>
</evidence>
<gene>
    <name evidence="2" type="ORF">ACFSL4_32645</name>
</gene>
<dbReference type="EMBL" id="JBHUDX010000105">
    <property type="protein sequence ID" value="MFD1662791.1"/>
    <property type="molecule type" value="Genomic_DNA"/>
</dbReference>
<name>A0ABW4J0N9_9ACTN</name>
<keyword evidence="3" id="KW-1185">Reference proteome</keyword>
<feature type="compositionally biased region" description="Basic and acidic residues" evidence="1">
    <location>
        <begin position="8"/>
        <end position="20"/>
    </location>
</feature>
<dbReference type="Proteomes" id="UP001597261">
    <property type="component" value="Unassembled WGS sequence"/>
</dbReference>
<feature type="region of interest" description="Disordered" evidence="1">
    <location>
        <begin position="1"/>
        <end position="24"/>
    </location>
</feature>
<sequence length="54" mass="6061">MAPTVHRPLSDDGMHKRLGEDFDESQAQKVLDGLLTRLGSEISKGDDRRVRLGR</sequence>
<comment type="caution">
    <text evidence="2">The sequence shown here is derived from an EMBL/GenBank/DDBJ whole genome shotgun (WGS) entry which is preliminary data.</text>
</comment>
<dbReference type="RefSeq" id="WP_381091070.1">
    <property type="nucleotide sequence ID" value="NZ_JBHUDX010000105.1"/>
</dbReference>